<comment type="caution">
    <text evidence="1">The sequence shown here is derived from an EMBL/GenBank/DDBJ whole genome shotgun (WGS) entry which is preliminary data.</text>
</comment>
<name>A0A9P5NVG2_GYMJU</name>
<dbReference type="Proteomes" id="UP000724874">
    <property type="component" value="Unassembled WGS sequence"/>
</dbReference>
<dbReference type="OrthoDB" id="3021953at2759"/>
<proteinExistence type="predicted"/>
<dbReference type="AlphaFoldDB" id="A0A9P5NVG2"/>
<reference evidence="1" key="1">
    <citation type="submission" date="2020-11" db="EMBL/GenBank/DDBJ databases">
        <authorList>
            <consortium name="DOE Joint Genome Institute"/>
            <person name="Ahrendt S."/>
            <person name="Riley R."/>
            <person name="Andreopoulos W."/>
            <person name="LaButti K."/>
            <person name="Pangilinan J."/>
            <person name="Ruiz-duenas F.J."/>
            <person name="Barrasa J.M."/>
            <person name="Sanchez-Garcia M."/>
            <person name="Camarero S."/>
            <person name="Miyauchi S."/>
            <person name="Serrano A."/>
            <person name="Linde D."/>
            <person name="Babiker R."/>
            <person name="Drula E."/>
            <person name="Ayuso-Fernandez I."/>
            <person name="Pacheco R."/>
            <person name="Padilla G."/>
            <person name="Ferreira P."/>
            <person name="Barriuso J."/>
            <person name="Kellner H."/>
            <person name="Castanera R."/>
            <person name="Alfaro M."/>
            <person name="Ramirez L."/>
            <person name="Pisabarro A.G."/>
            <person name="Kuo A."/>
            <person name="Tritt A."/>
            <person name="Lipzen A."/>
            <person name="He G."/>
            <person name="Yan M."/>
            <person name="Ng V."/>
            <person name="Cullen D."/>
            <person name="Martin F."/>
            <person name="Rosso M.-N."/>
            <person name="Henrissat B."/>
            <person name="Hibbett D."/>
            <person name="Martinez A.T."/>
            <person name="Grigoriev I.V."/>
        </authorList>
    </citation>
    <scope>NUCLEOTIDE SEQUENCE</scope>
    <source>
        <strain evidence="1">AH 44721</strain>
    </source>
</reference>
<keyword evidence="2" id="KW-1185">Reference proteome</keyword>
<accession>A0A9P5NVG2</accession>
<evidence type="ECO:0000313" key="2">
    <source>
        <dbReference type="Proteomes" id="UP000724874"/>
    </source>
</evidence>
<sequence>MPRHRQRQGHIESLFSNLSNLFAILLVPPEYQKYPSAAQFETLLRSSPHLGQYVRYLQVLDGHAEDFDLGNDEWDDWLPNDTSLSFCLPHLVQLRGLVISHRQDIPFWSLQMRMMVESGLVAALIDILRLPSLRLFEIECFPIGFIQLCQSIDYLALSKPDWALIEDFELPVRYVMEDPIQWDELWFLKFLDVRIECEYHQVHAGGVGSLMWLIRALKEMSSASSGSRLEGLVVQVNYESDDECIDDDLHPWKTLITMLRTRVYFPYLKRAELRIADAGERSDENNMPDIVPRVADMIKFLDANEHSTVIFDVFAAWSEYFRFNDSLDSITEAVQILR</sequence>
<gene>
    <name evidence="1" type="ORF">CPB84DRAFT_1769522</name>
</gene>
<dbReference type="EMBL" id="JADNYJ010000017">
    <property type="protein sequence ID" value="KAF8906745.1"/>
    <property type="molecule type" value="Genomic_DNA"/>
</dbReference>
<evidence type="ECO:0000313" key="1">
    <source>
        <dbReference type="EMBL" id="KAF8906745.1"/>
    </source>
</evidence>
<organism evidence="1 2">
    <name type="scientific">Gymnopilus junonius</name>
    <name type="common">Spectacular rustgill mushroom</name>
    <name type="synonym">Gymnopilus spectabilis subsp. junonius</name>
    <dbReference type="NCBI Taxonomy" id="109634"/>
    <lineage>
        <taxon>Eukaryota</taxon>
        <taxon>Fungi</taxon>
        <taxon>Dikarya</taxon>
        <taxon>Basidiomycota</taxon>
        <taxon>Agaricomycotina</taxon>
        <taxon>Agaricomycetes</taxon>
        <taxon>Agaricomycetidae</taxon>
        <taxon>Agaricales</taxon>
        <taxon>Agaricineae</taxon>
        <taxon>Hymenogastraceae</taxon>
        <taxon>Gymnopilus</taxon>
    </lineage>
</organism>
<protein>
    <submittedName>
        <fullName evidence="1">Uncharacterized protein</fullName>
    </submittedName>
</protein>